<dbReference type="SUPFAM" id="SSF53474">
    <property type="entry name" value="alpha/beta-Hydrolases"/>
    <property type="match status" value="1"/>
</dbReference>
<accession>A0A371X6Y5</accession>
<evidence type="ECO:0000313" key="4">
    <source>
        <dbReference type="Proteomes" id="UP000264310"/>
    </source>
</evidence>
<reference evidence="3 4" key="1">
    <citation type="submission" date="2018-08" db="EMBL/GenBank/DDBJ databases">
        <title>Fulvimarina sp. 85, whole genome shotgun sequence.</title>
        <authorList>
            <person name="Tuo L."/>
        </authorList>
    </citation>
    <scope>NUCLEOTIDE SEQUENCE [LARGE SCALE GENOMIC DNA]</scope>
    <source>
        <strain evidence="3 4">85</strain>
    </source>
</reference>
<dbReference type="OrthoDB" id="9788260at2"/>
<dbReference type="Gene3D" id="3.40.50.1820">
    <property type="entry name" value="alpha/beta hydrolase"/>
    <property type="match status" value="1"/>
</dbReference>
<sequence>MSQADTPAGFVEIPGNPPPPNLVAKLVTTPDGLELRCAISRPHGASRGTILVLQGRNETIEKYFETMADLNGRGFTVATFDWRGQGASEARAPKPGERESASVEDGRRLGHVRGMAGYRIDLECVMKSLVLPDCRPPYSVLAHSMGGLVALSASDVLSNRIERMVLSAPLVALPGRTITKRLVRGFSLGARLAGFGRFPVRRNALPGAVGTPPDNPLTSDPRRFDRNRRLATTYPSLFLGAPTFSWVAAMTGAMARLERSAVIARYGIPTLFVCAGADRVVSTKAAERLAWRMRSASSLSLPGARHELLQESDRYRLPLLAALETFFEPSMPMPEAGHRPEDAGDAADGKQAPARPAEFA</sequence>
<comment type="caution">
    <text evidence="3">The sequence shown here is derived from an EMBL/GenBank/DDBJ whole genome shotgun (WGS) entry which is preliminary data.</text>
</comment>
<protein>
    <submittedName>
        <fullName evidence="3">Alpha/beta hydrolase</fullName>
    </submittedName>
</protein>
<dbReference type="GO" id="GO:0016787">
    <property type="term" value="F:hydrolase activity"/>
    <property type="evidence" value="ECO:0007669"/>
    <property type="project" value="UniProtKB-KW"/>
</dbReference>
<dbReference type="InterPro" id="IPR029058">
    <property type="entry name" value="AB_hydrolase_fold"/>
</dbReference>
<dbReference type="InterPro" id="IPR022742">
    <property type="entry name" value="Hydrolase_4"/>
</dbReference>
<dbReference type="Pfam" id="PF12146">
    <property type="entry name" value="Hydrolase_4"/>
    <property type="match status" value="1"/>
</dbReference>
<evidence type="ECO:0000313" key="3">
    <source>
        <dbReference type="EMBL" id="RFC64990.1"/>
    </source>
</evidence>
<dbReference type="PANTHER" id="PTHR11614">
    <property type="entry name" value="PHOSPHOLIPASE-RELATED"/>
    <property type="match status" value="1"/>
</dbReference>
<evidence type="ECO:0000259" key="2">
    <source>
        <dbReference type="Pfam" id="PF12146"/>
    </source>
</evidence>
<dbReference type="InterPro" id="IPR051044">
    <property type="entry name" value="MAG_DAG_Lipase"/>
</dbReference>
<evidence type="ECO:0000256" key="1">
    <source>
        <dbReference type="SAM" id="MobiDB-lite"/>
    </source>
</evidence>
<name>A0A371X6Y5_9HYPH</name>
<feature type="domain" description="Serine aminopeptidase S33" evidence="2">
    <location>
        <begin position="46"/>
        <end position="313"/>
    </location>
</feature>
<dbReference type="Proteomes" id="UP000264310">
    <property type="component" value="Unassembled WGS sequence"/>
</dbReference>
<gene>
    <name evidence="3" type="ORF">DYI37_03750</name>
</gene>
<dbReference type="RefSeq" id="WP_116681888.1">
    <property type="nucleotide sequence ID" value="NZ_QURL01000002.1"/>
</dbReference>
<dbReference type="EMBL" id="QURL01000002">
    <property type="protein sequence ID" value="RFC64990.1"/>
    <property type="molecule type" value="Genomic_DNA"/>
</dbReference>
<dbReference type="AlphaFoldDB" id="A0A371X6Y5"/>
<feature type="region of interest" description="Disordered" evidence="1">
    <location>
        <begin position="331"/>
        <end position="360"/>
    </location>
</feature>
<keyword evidence="4" id="KW-1185">Reference proteome</keyword>
<organism evidence="3 4">
    <name type="scientific">Fulvimarina endophytica</name>
    <dbReference type="NCBI Taxonomy" id="2293836"/>
    <lineage>
        <taxon>Bacteria</taxon>
        <taxon>Pseudomonadati</taxon>
        <taxon>Pseudomonadota</taxon>
        <taxon>Alphaproteobacteria</taxon>
        <taxon>Hyphomicrobiales</taxon>
        <taxon>Aurantimonadaceae</taxon>
        <taxon>Fulvimarina</taxon>
    </lineage>
</organism>
<proteinExistence type="predicted"/>
<keyword evidence="3" id="KW-0378">Hydrolase</keyword>